<evidence type="ECO:0000313" key="2">
    <source>
        <dbReference type="Proteomes" id="UP000014523"/>
    </source>
</evidence>
<gene>
    <name evidence="1" type="ORF">F957_04040</name>
</gene>
<protein>
    <submittedName>
        <fullName evidence="1">Uncharacterized protein</fullName>
    </submittedName>
</protein>
<reference evidence="1 2" key="1">
    <citation type="submission" date="2013-06" db="EMBL/GenBank/DDBJ databases">
        <title>The Genome Sequence of Acinetobacter gyllenbergii CIP 110306.</title>
        <authorList>
            <consortium name="The Broad Institute Genome Sequencing Platform"/>
            <consortium name="The Broad Institute Genome Sequencing Center for Infectious Disease"/>
            <person name="Cerqueira G."/>
            <person name="Feldgarden M."/>
            <person name="Courvalin P."/>
            <person name="Perichon B."/>
            <person name="Grillot-Courvalin C."/>
            <person name="Clermont D."/>
            <person name="Rocha E."/>
            <person name="Yoon E.-J."/>
            <person name="Nemec A."/>
            <person name="Young S.K."/>
            <person name="Zeng Q."/>
            <person name="Gargeya S."/>
            <person name="Fitzgerald M."/>
            <person name="Abouelleil A."/>
            <person name="Alvarado L."/>
            <person name="Berlin A.M."/>
            <person name="Chapman S.B."/>
            <person name="Dewar J."/>
            <person name="Goldberg J."/>
            <person name="Griggs A."/>
            <person name="Gujja S."/>
            <person name="Hansen M."/>
            <person name="Howarth C."/>
            <person name="Imamovic A."/>
            <person name="Larimer J."/>
            <person name="McCowan C."/>
            <person name="Murphy C."/>
            <person name="Pearson M."/>
            <person name="Priest M."/>
            <person name="Roberts A."/>
            <person name="Saif S."/>
            <person name="Shea T."/>
            <person name="Sykes S."/>
            <person name="Wortman J."/>
            <person name="Nusbaum C."/>
            <person name="Birren B."/>
        </authorList>
    </citation>
    <scope>NUCLEOTIDE SEQUENCE [LARGE SCALE GENOMIC DNA]</scope>
    <source>
        <strain evidence="1 2">CIP 110306</strain>
    </source>
</reference>
<name>A0A829HAL1_9GAMM</name>
<keyword evidence="2" id="KW-1185">Reference proteome</keyword>
<dbReference type="EMBL" id="ATGG01000061">
    <property type="protein sequence ID" value="EPF69469.1"/>
    <property type="molecule type" value="Genomic_DNA"/>
</dbReference>
<comment type="caution">
    <text evidence="1">The sequence shown here is derived from an EMBL/GenBank/DDBJ whole genome shotgun (WGS) entry which is preliminary data.</text>
</comment>
<organism evidence="1 2">
    <name type="scientific">Acinetobacter gyllenbergii CIP 110306 = MTCC 11365</name>
    <dbReference type="NCBI Taxonomy" id="1217657"/>
    <lineage>
        <taxon>Bacteria</taxon>
        <taxon>Pseudomonadati</taxon>
        <taxon>Pseudomonadota</taxon>
        <taxon>Gammaproteobacteria</taxon>
        <taxon>Moraxellales</taxon>
        <taxon>Moraxellaceae</taxon>
        <taxon>Acinetobacter</taxon>
    </lineage>
</organism>
<dbReference type="AlphaFoldDB" id="A0A829HAL1"/>
<evidence type="ECO:0000313" key="1">
    <source>
        <dbReference type="EMBL" id="EPF69469.1"/>
    </source>
</evidence>
<proteinExistence type="predicted"/>
<sequence length="166" mass="19504">MVLLRGFMIEFKSLIKINESYIDINEITSYQQVSGVDWDYVAGKIKIIFYGHEIFGSNVVDDINWFWGFVADGFEDFFEKGIYDVGFPSQAINFTLIKIKDDMVDLEISSKDTVYLRKKFICSEFLKSFFEGAISYFIFEKKFNENEANEMERKICLIESFNKKID</sequence>
<dbReference type="Proteomes" id="UP000014523">
    <property type="component" value="Unassembled WGS sequence"/>
</dbReference>
<accession>A0A829HAL1</accession>